<dbReference type="AlphaFoldDB" id="A0A1Q5UDR8"/>
<name>A0A1Q5UDR8_9EURO</name>
<evidence type="ECO:0008006" key="3">
    <source>
        <dbReference type="Google" id="ProtNLM"/>
    </source>
</evidence>
<protein>
    <recommendedName>
        <fullName evidence="3">Non-haem dioxygenase N-terminal domain-containing protein</fullName>
    </recommendedName>
</protein>
<dbReference type="InterPro" id="IPR027443">
    <property type="entry name" value="IPNS-like_sf"/>
</dbReference>
<keyword evidence="2" id="KW-1185">Reference proteome</keyword>
<dbReference type="SUPFAM" id="SSF51197">
    <property type="entry name" value="Clavaminate synthase-like"/>
    <property type="match status" value="1"/>
</dbReference>
<reference evidence="1 2" key="1">
    <citation type="submission" date="2016-10" db="EMBL/GenBank/DDBJ databases">
        <title>Genome sequence of the ascomycete fungus Penicillium subrubescens.</title>
        <authorList>
            <person name="De Vries R.P."/>
            <person name="Peng M."/>
            <person name="Dilokpimol A."/>
            <person name="Hilden K."/>
            <person name="Makela M.R."/>
            <person name="Grigoriev I."/>
            <person name="Riley R."/>
            <person name="Granchi Z."/>
        </authorList>
    </citation>
    <scope>NUCLEOTIDE SEQUENCE [LARGE SCALE GENOMIC DNA]</scope>
    <source>
        <strain evidence="1 2">CBS 132785</strain>
    </source>
</reference>
<dbReference type="EMBL" id="MNBE01000313">
    <property type="protein sequence ID" value="OKP10627.1"/>
    <property type="molecule type" value="Genomic_DNA"/>
</dbReference>
<evidence type="ECO:0000313" key="1">
    <source>
        <dbReference type="EMBL" id="OKP10627.1"/>
    </source>
</evidence>
<gene>
    <name evidence="1" type="ORF">PENSUB_3930</name>
</gene>
<dbReference type="Proteomes" id="UP000186955">
    <property type="component" value="Unassembled WGS sequence"/>
</dbReference>
<organism evidence="1 2">
    <name type="scientific">Penicillium subrubescens</name>
    <dbReference type="NCBI Taxonomy" id="1316194"/>
    <lineage>
        <taxon>Eukaryota</taxon>
        <taxon>Fungi</taxon>
        <taxon>Dikarya</taxon>
        <taxon>Ascomycota</taxon>
        <taxon>Pezizomycotina</taxon>
        <taxon>Eurotiomycetes</taxon>
        <taxon>Eurotiomycetidae</taxon>
        <taxon>Eurotiales</taxon>
        <taxon>Aspergillaceae</taxon>
        <taxon>Penicillium</taxon>
    </lineage>
</organism>
<accession>A0A1Q5UDR8</accession>
<proteinExistence type="predicted"/>
<dbReference type="STRING" id="1316194.A0A1Q5UDR8"/>
<evidence type="ECO:0000313" key="2">
    <source>
        <dbReference type="Proteomes" id="UP000186955"/>
    </source>
</evidence>
<sequence length="244" mass="27688">MTTVSTVTTTIILEADTLEAEKPQPVPLETVKYTDLLEKDALETSKLLRSCQSPGFFYLDVSGANSYFNGDAYLDNIRSLSHQQEEYFSLPFHAKMKDYLEFSAERGYRYSPDSEAFDVPYSSFHEENIPSSLDALPIYFMMAHTHAIATTLIRSLSPFIGNEDGRKRITSMHDENDVSRSGLRLENFQDMEKEKQDYLYSPGCTDGGSISLRYCEEAMIEYLDAETGGDQIKRKDLMYTGNGM</sequence>
<comment type="caution">
    <text evidence="1">The sequence shown here is derived from an EMBL/GenBank/DDBJ whole genome shotgun (WGS) entry which is preliminary data.</text>
</comment>
<dbReference type="Gene3D" id="2.60.120.330">
    <property type="entry name" value="B-lactam Antibiotic, Isopenicillin N Synthase, Chain"/>
    <property type="match status" value="1"/>
</dbReference>